<keyword evidence="3" id="KW-1185">Reference proteome</keyword>
<organism evidence="2 3">
    <name type="scientific">Candidatus Brevifilum fermentans</name>
    <dbReference type="NCBI Taxonomy" id="1986204"/>
    <lineage>
        <taxon>Bacteria</taxon>
        <taxon>Bacillati</taxon>
        <taxon>Chloroflexota</taxon>
        <taxon>Anaerolineae</taxon>
        <taxon>Anaerolineales</taxon>
        <taxon>Anaerolineaceae</taxon>
        <taxon>Candidatus Brevifilum</taxon>
    </lineage>
</organism>
<evidence type="ECO:0000256" key="1">
    <source>
        <dbReference type="SAM" id="Phobius"/>
    </source>
</evidence>
<reference evidence="3" key="1">
    <citation type="submission" date="2017-05" db="EMBL/GenBank/DDBJ databases">
        <authorList>
            <person name="Kirkegaard R."/>
            <person name="Mcilroy J S."/>
        </authorList>
    </citation>
    <scope>NUCLEOTIDE SEQUENCE [LARGE SCALE GENOMIC DNA]</scope>
</reference>
<proteinExistence type="predicted"/>
<name>A0A1Y6K3S4_9CHLR</name>
<protein>
    <submittedName>
        <fullName evidence="2">Uncharacterized protein</fullName>
    </submittedName>
</protein>
<feature type="transmembrane region" description="Helical" evidence="1">
    <location>
        <begin position="35"/>
        <end position="53"/>
    </location>
</feature>
<evidence type="ECO:0000313" key="3">
    <source>
        <dbReference type="Proteomes" id="UP000195514"/>
    </source>
</evidence>
<keyword evidence="1" id="KW-1133">Transmembrane helix</keyword>
<dbReference type="Proteomes" id="UP000195514">
    <property type="component" value="Chromosome I"/>
</dbReference>
<keyword evidence="1" id="KW-0812">Transmembrane</keyword>
<dbReference type="OrthoDB" id="9793230at2"/>
<accession>A0A1Y6K3S4</accession>
<dbReference type="EMBL" id="LT859958">
    <property type="protein sequence ID" value="SMX54264.1"/>
    <property type="molecule type" value="Genomic_DNA"/>
</dbReference>
<dbReference type="KEGG" id="abat:CFX1CAM_1199"/>
<evidence type="ECO:0000313" key="2">
    <source>
        <dbReference type="EMBL" id="SMX54264.1"/>
    </source>
</evidence>
<feature type="transmembrane region" description="Helical" evidence="1">
    <location>
        <begin position="9"/>
        <end position="29"/>
    </location>
</feature>
<gene>
    <name evidence="2" type="ORF">CFX1CAM_1199</name>
</gene>
<dbReference type="RefSeq" id="WP_087862124.1">
    <property type="nucleotide sequence ID" value="NZ_LT859958.1"/>
</dbReference>
<sequence>MRLNAPKKIVWTIALIVGLVGIIAQLVAIPFLSSISFWIMGLAWLLLILSTVLKGL</sequence>
<keyword evidence="1" id="KW-0472">Membrane</keyword>
<dbReference type="AlphaFoldDB" id="A0A1Y6K3S4"/>